<keyword evidence="8" id="KW-1185">Reference proteome</keyword>
<dbReference type="Gene3D" id="3.40.630.10">
    <property type="entry name" value="Zn peptidases"/>
    <property type="match status" value="1"/>
</dbReference>
<dbReference type="SUPFAM" id="SSF52025">
    <property type="entry name" value="PA domain"/>
    <property type="match status" value="1"/>
</dbReference>
<dbReference type="InterPro" id="IPR039373">
    <property type="entry name" value="Peptidase_M28B"/>
</dbReference>
<dbReference type="InterPro" id="IPR036757">
    <property type="entry name" value="TFR-like_dimer_dom_sf"/>
</dbReference>
<dbReference type="Pfam" id="PF02225">
    <property type="entry name" value="PA"/>
    <property type="match status" value="1"/>
</dbReference>
<sequence>MWNGSGGAVSDDDDDEAAIDDFVLEVEAAETADPSATRTFFFLPQGSEEAERQRRRHGTRGRTVPSTTAVPLWRRCVWYVQDRRRCVLGVLLAMALVLALLYGLSVLAPGLLRHTGGDDDDDTGGVVGSAFAAEPRWRRRARRDPHPADMDAVLRTLTRHSHMSGTEEVKRVAEYIRDQWRSFGIPAELETYRVLLGGEPQHLRLQWSDRAGSVSAADSLVQATEPPIARDPDTAVVRNGTAFHGYAASGRVHGAPVVYANYGRPEDFAVLEARNVTVTGRIVLVRYGLLFRGLKVRLAQQRGAAGVLIYSDPADDGERRGATYPQGPWRPPHSVQRGSVQFNSMCVGDPSTPGYGSVADVPRRTYAEAVAAGCLPSIPSLPLSAADADRILQRMQASLADAAAVERQRATPPDPFVGGLERSRYVLFGGDAARLDFELEHAYRLRPVYNVLGMVGGVGETDPREVVFGNHHDAWVYGAVDPHTGTVVQMEVARTLGAMLQQGWRPRRTVVLASWDAEEWGTIGSVEHVEAQLHTRIRPRTIAYINADVIVSGPTARVGVDGSPLLTQAVVQAMQALPEPVTGDEMLAEWRARRRDAMQAEMGSSSSGNASSTAHDWLPLLGLLGGGSDHTAFLHHAGVSAVDFGFDELDHPSYPVYHSIYDDYAYARRFNDDRFRLHRVATQLVATLMVDLADAVLLPMNVSDYSEWMRYQMQLWQRQAPGELVEVQQTVRPALEELHAAVAAFQQRVRTLAQAYASQPRSRPAAAAAGADRELQRLAVNQALLDFERALLHADGGLPERPWYRHTMMAPHRDKGYAAMALPFLEHPGYNHTSIPHQQVHSGLKVTADAIRRATQVLQRALQPSPPSTEPGAARRALDTSQ</sequence>
<dbReference type="PANTHER" id="PTHR10404:SF46">
    <property type="entry name" value="VACUOLAR PROTEIN SORTING-ASSOCIATED PROTEIN 70"/>
    <property type="match status" value="1"/>
</dbReference>
<evidence type="ECO:0008006" key="9">
    <source>
        <dbReference type="Google" id="ProtNLM"/>
    </source>
</evidence>
<dbReference type="Gene3D" id="3.50.30.30">
    <property type="match status" value="1"/>
</dbReference>
<dbReference type="InterPro" id="IPR003137">
    <property type="entry name" value="PA_domain"/>
</dbReference>
<proteinExistence type="inferred from homology"/>
<evidence type="ECO:0000256" key="2">
    <source>
        <dbReference type="SAM" id="MobiDB-lite"/>
    </source>
</evidence>
<dbReference type="Gene3D" id="1.20.930.40">
    <property type="entry name" value="Transferrin receptor-like, dimerisation domain"/>
    <property type="match status" value="1"/>
</dbReference>
<keyword evidence="3" id="KW-1133">Transmembrane helix</keyword>
<evidence type="ECO:0000259" key="4">
    <source>
        <dbReference type="Pfam" id="PF02225"/>
    </source>
</evidence>
<dbReference type="AlphaFoldDB" id="A0AAV9IZB5"/>
<accession>A0AAV9IZB5</accession>
<gene>
    <name evidence="7" type="ORF">CDCA_CDCA12G3491</name>
</gene>
<dbReference type="Pfam" id="PF04253">
    <property type="entry name" value="TFR_dimer"/>
    <property type="match status" value="1"/>
</dbReference>
<dbReference type="InterPro" id="IPR007484">
    <property type="entry name" value="Peptidase_M28"/>
</dbReference>
<dbReference type="Proteomes" id="UP001301350">
    <property type="component" value="Unassembled WGS sequence"/>
</dbReference>
<organism evidence="7 8">
    <name type="scientific">Cyanidium caldarium</name>
    <name type="common">Red alga</name>
    <dbReference type="NCBI Taxonomy" id="2771"/>
    <lineage>
        <taxon>Eukaryota</taxon>
        <taxon>Rhodophyta</taxon>
        <taxon>Bangiophyceae</taxon>
        <taxon>Cyanidiales</taxon>
        <taxon>Cyanidiaceae</taxon>
        <taxon>Cyanidium</taxon>
    </lineage>
</organism>
<dbReference type="Pfam" id="PF04389">
    <property type="entry name" value="Peptidase_M28"/>
    <property type="match status" value="1"/>
</dbReference>
<evidence type="ECO:0000313" key="7">
    <source>
        <dbReference type="EMBL" id="KAK4537466.1"/>
    </source>
</evidence>
<dbReference type="FunFam" id="3.40.630.10:FF:000101">
    <property type="entry name" value="N-acetylated alpha-linked acidic dipeptidase like 1"/>
    <property type="match status" value="1"/>
</dbReference>
<feature type="transmembrane region" description="Helical" evidence="3">
    <location>
        <begin position="87"/>
        <end position="112"/>
    </location>
</feature>
<evidence type="ECO:0000256" key="3">
    <source>
        <dbReference type="SAM" id="Phobius"/>
    </source>
</evidence>
<dbReference type="SUPFAM" id="SSF47672">
    <property type="entry name" value="Transferrin receptor-like dimerisation domain"/>
    <property type="match status" value="1"/>
</dbReference>
<dbReference type="EMBL" id="JANCYW010000012">
    <property type="protein sequence ID" value="KAK4537466.1"/>
    <property type="molecule type" value="Genomic_DNA"/>
</dbReference>
<comment type="similarity">
    <text evidence="1">Belongs to the peptidase M28 family. M28B subfamily.</text>
</comment>
<dbReference type="GO" id="GO:0004180">
    <property type="term" value="F:carboxypeptidase activity"/>
    <property type="evidence" value="ECO:0007669"/>
    <property type="project" value="TreeGrafter"/>
</dbReference>
<evidence type="ECO:0000256" key="1">
    <source>
        <dbReference type="ARBA" id="ARBA00005634"/>
    </source>
</evidence>
<name>A0AAV9IZB5_CYACA</name>
<dbReference type="CDD" id="cd02121">
    <property type="entry name" value="PA_GCPII_like"/>
    <property type="match status" value="1"/>
</dbReference>
<protein>
    <recommendedName>
        <fullName evidence="9">Glutamate carboxypeptidase II</fullName>
    </recommendedName>
</protein>
<evidence type="ECO:0000313" key="8">
    <source>
        <dbReference type="Proteomes" id="UP001301350"/>
    </source>
</evidence>
<evidence type="ECO:0000259" key="6">
    <source>
        <dbReference type="Pfam" id="PF04389"/>
    </source>
</evidence>
<feature type="domain" description="PA" evidence="4">
    <location>
        <begin position="255"/>
        <end position="338"/>
    </location>
</feature>
<keyword evidence="3" id="KW-0472">Membrane</keyword>
<comment type="caution">
    <text evidence="7">The sequence shown here is derived from an EMBL/GenBank/DDBJ whole genome shotgun (WGS) entry which is preliminary data.</text>
</comment>
<dbReference type="SUPFAM" id="SSF53187">
    <property type="entry name" value="Zn-dependent exopeptidases"/>
    <property type="match status" value="1"/>
</dbReference>
<evidence type="ECO:0000259" key="5">
    <source>
        <dbReference type="Pfam" id="PF04253"/>
    </source>
</evidence>
<dbReference type="InterPro" id="IPR007365">
    <property type="entry name" value="TFR-like_dimer_dom"/>
</dbReference>
<dbReference type="PANTHER" id="PTHR10404">
    <property type="entry name" value="N-ACETYLATED-ALPHA-LINKED ACIDIC DIPEPTIDASE"/>
    <property type="match status" value="1"/>
</dbReference>
<reference evidence="7 8" key="1">
    <citation type="submission" date="2022-07" db="EMBL/GenBank/DDBJ databases">
        <title>Genome-wide signatures of adaptation to extreme environments.</title>
        <authorList>
            <person name="Cho C.H."/>
            <person name="Yoon H.S."/>
        </authorList>
    </citation>
    <scope>NUCLEOTIDE SEQUENCE [LARGE SCALE GENOMIC DNA]</scope>
    <source>
        <strain evidence="7 8">DBV 063 E5</strain>
    </source>
</reference>
<feature type="region of interest" description="Disordered" evidence="2">
    <location>
        <begin position="859"/>
        <end position="882"/>
    </location>
</feature>
<keyword evidence="3" id="KW-0812">Transmembrane</keyword>
<dbReference type="InterPro" id="IPR046450">
    <property type="entry name" value="PA_dom_sf"/>
</dbReference>
<feature type="domain" description="Transferrin receptor-like dimerisation" evidence="5">
    <location>
        <begin position="733"/>
        <end position="859"/>
    </location>
</feature>
<feature type="domain" description="Peptidase M28" evidence="6">
    <location>
        <begin position="450"/>
        <end position="667"/>
    </location>
</feature>